<protein>
    <submittedName>
        <fullName evidence="1">Uncharacterized protein</fullName>
    </submittedName>
</protein>
<sequence>MAKAHDLFLAFQHAQRAFSGFLSRSEALNHFHRGLVGTTVQRAAQCADGCRDAGIQVRKRRRADAGGEGRGIEFVLGVQNQRDVHDLAVQFAGGLVEQQVQKMPADGVFCGGAVDTLAVMTEAIPVADDRRERCEQTVG</sequence>
<dbReference type="EMBL" id="RBSP01000466">
    <property type="protein sequence ID" value="RMS47188.1"/>
    <property type="molecule type" value="Genomic_DNA"/>
</dbReference>
<comment type="caution">
    <text evidence="1">The sequence shown here is derived from an EMBL/GenBank/DDBJ whole genome shotgun (WGS) entry which is preliminary data.</text>
</comment>
<evidence type="ECO:0000313" key="1">
    <source>
        <dbReference type="EMBL" id="RMS47188.1"/>
    </source>
</evidence>
<organism evidence="1 2">
    <name type="scientific">Pseudomonas amygdali pv. photiniae</name>
    <dbReference type="NCBI Taxonomy" id="251724"/>
    <lineage>
        <taxon>Bacteria</taxon>
        <taxon>Pseudomonadati</taxon>
        <taxon>Pseudomonadota</taxon>
        <taxon>Gammaproteobacteria</taxon>
        <taxon>Pseudomonadales</taxon>
        <taxon>Pseudomonadaceae</taxon>
        <taxon>Pseudomonas</taxon>
        <taxon>Pseudomonas amygdali</taxon>
    </lineage>
</organism>
<dbReference type="AlphaFoldDB" id="A0A658KAK9"/>
<dbReference type="Proteomes" id="UP000270873">
    <property type="component" value="Unassembled WGS sequence"/>
</dbReference>
<evidence type="ECO:0000313" key="2">
    <source>
        <dbReference type="Proteomes" id="UP000270873"/>
    </source>
</evidence>
<accession>A0A658KAK9</accession>
<gene>
    <name evidence="1" type="ORF">ALP66_02365</name>
</gene>
<name>A0A658KAK9_PSEA0</name>
<proteinExistence type="predicted"/>
<reference evidence="1 2" key="1">
    <citation type="submission" date="2018-08" db="EMBL/GenBank/DDBJ databases">
        <title>Recombination of ecologically and evolutionarily significant loci maintains genetic cohesion in the Pseudomonas syringae species complex.</title>
        <authorList>
            <person name="Dillon M."/>
            <person name="Thakur S."/>
            <person name="Almeida R.N.D."/>
            <person name="Weir B.S."/>
            <person name="Guttman D.S."/>
        </authorList>
    </citation>
    <scope>NUCLEOTIDE SEQUENCE [LARGE SCALE GENOMIC DNA]</scope>
    <source>
        <strain evidence="1 2">ICMP 7847</strain>
    </source>
</reference>